<keyword evidence="4" id="KW-0560">Oxidoreductase</keyword>
<name>A0ABX6ERS1_KLUMA</name>
<dbReference type="PANTHER" id="PTHR23023">
    <property type="entry name" value="DIMETHYLANILINE MONOOXYGENASE"/>
    <property type="match status" value="1"/>
</dbReference>
<keyword evidence="3" id="KW-0274">FAD</keyword>
<dbReference type="Proteomes" id="UP000422736">
    <property type="component" value="Chromosome 3"/>
</dbReference>
<dbReference type="Gene3D" id="3.50.50.60">
    <property type="entry name" value="FAD/NAD(P)-binding domain"/>
    <property type="match status" value="2"/>
</dbReference>
<protein>
    <submittedName>
        <fullName evidence="5">Thiol-specific monooxygenase</fullName>
    </submittedName>
</protein>
<evidence type="ECO:0000256" key="2">
    <source>
        <dbReference type="ARBA" id="ARBA00022630"/>
    </source>
</evidence>
<evidence type="ECO:0000256" key="3">
    <source>
        <dbReference type="ARBA" id="ARBA00022827"/>
    </source>
</evidence>
<dbReference type="Pfam" id="PF00743">
    <property type="entry name" value="FMO-like"/>
    <property type="match status" value="2"/>
</dbReference>
<dbReference type="InterPro" id="IPR036188">
    <property type="entry name" value="FAD/NAD-bd_sf"/>
</dbReference>
<dbReference type="InterPro" id="IPR050346">
    <property type="entry name" value="FMO-like"/>
</dbReference>
<keyword evidence="2" id="KW-0285">Flavoprotein</keyword>
<dbReference type="InterPro" id="IPR020946">
    <property type="entry name" value="Flavin_mOase-like"/>
</dbReference>
<accession>A0ABX6ERS1</accession>
<dbReference type="EMBL" id="CP015056">
    <property type="protein sequence ID" value="QGN15035.1"/>
    <property type="molecule type" value="Genomic_DNA"/>
</dbReference>
<evidence type="ECO:0000313" key="5">
    <source>
        <dbReference type="EMBL" id="QGN15035.1"/>
    </source>
</evidence>
<evidence type="ECO:0000256" key="4">
    <source>
        <dbReference type="ARBA" id="ARBA00023002"/>
    </source>
</evidence>
<keyword evidence="5" id="KW-0503">Monooxygenase</keyword>
<dbReference type="GO" id="GO:0004497">
    <property type="term" value="F:monooxygenase activity"/>
    <property type="evidence" value="ECO:0007669"/>
    <property type="project" value="UniProtKB-KW"/>
</dbReference>
<keyword evidence="6" id="KW-1185">Reference proteome</keyword>
<organism evidence="5 6">
    <name type="scientific">Kluyveromyces marxianus</name>
    <name type="common">Yeast</name>
    <name type="synonym">Candida kefyr</name>
    <dbReference type="NCBI Taxonomy" id="4911"/>
    <lineage>
        <taxon>Eukaryota</taxon>
        <taxon>Fungi</taxon>
        <taxon>Dikarya</taxon>
        <taxon>Ascomycota</taxon>
        <taxon>Saccharomycotina</taxon>
        <taxon>Saccharomycetes</taxon>
        <taxon>Saccharomycetales</taxon>
        <taxon>Saccharomycetaceae</taxon>
        <taxon>Kluyveromyces</taxon>
    </lineage>
</organism>
<dbReference type="SUPFAM" id="SSF51905">
    <property type="entry name" value="FAD/NAD(P)-binding domain"/>
    <property type="match status" value="2"/>
</dbReference>
<evidence type="ECO:0000256" key="1">
    <source>
        <dbReference type="ARBA" id="ARBA00009183"/>
    </source>
</evidence>
<reference evidence="5 6" key="2">
    <citation type="submission" date="2019-11" db="EMBL/GenBank/DDBJ databases">
        <authorList>
            <person name="Lu H."/>
        </authorList>
    </citation>
    <scope>NUCLEOTIDE SEQUENCE [LARGE SCALE GENOMIC DNA]</scope>
    <source>
        <strain evidence="5 6">FIM1</strain>
    </source>
</reference>
<sequence>MTQGEKSGTSVAIIGAGAAGLTGLFELLHTKKGGSTSLKYNSDGSLDEQTSINDDPAFGDIVVFEQSEKVGGVWNPSFDETDVIPQELFDTERYDDPTVLRPKTKIPDGFSNQPYAEPLKIPISESVEAPIKWNRSGIYKSLFSNVARRYLRNSFIPLNPNEEGKSSSKKNRPIDPFITNFEVTDQLLTFVEKYSLLQYVRTNSEVVDVKKSTDGLDQWIVTVRETDTKTGIDKWYSQRFDKVVVSNGHYSIPHIPRIEGLSKWNKRAPGSISHSKAFRDESIFKNKRVVFIGTGLSGIDILQYAFPLAKEVIVARTPGKKEIFEWLGRAACSEGIVVKPRISSVDYENGKTVKFVDGTEIQDVDLLVFSTGYHWRYPFLNEDDTGISIINEDGSKKIATHTSLVDGLFKSTFSNKDPSLAFIGVLMTQFKWPSFEFEAAIIAAVWSGYAKLPPLEKRLEEHKKRLAETGTNLGYHFFPDHEFVRYVDDAKYLLPANRRSEDIFDPTYIDEQLESVKVAEKLFHELKENTISVHETE</sequence>
<proteinExistence type="inferred from homology"/>
<gene>
    <name evidence="5" type="primary">fmo1</name>
    <name evidence="5" type="ORF">FIM1_1719</name>
</gene>
<evidence type="ECO:0000313" key="6">
    <source>
        <dbReference type="Proteomes" id="UP000422736"/>
    </source>
</evidence>
<comment type="similarity">
    <text evidence="1">Belongs to the FMO family.</text>
</comment>
<reference evidence="5 6" key="1">
    <citation type="submission" date="2016-03" db="EMBL/GenBank/DDBJ databases">
        <title>How can Kluyveromyces marxianus grow so fast - potential evolutionary course in Saccharomyces Complex revealed by comparative genomics.</title>
        <authorList>
            <person name="Mo W."/>
            <person name="Lu W."/>
            <person name="Yang X."/>
            <person name="Qi J."/>
            <person name="Lv H."/>
        </authorList>
    </citation>
    <scope>NUCLEOTIDE SEQUENCE [LARGE SCALE GENOMIC DNA]</scope>
    <source>
        <strain evidence="5 6">FIM1</strain>
    </source>
</reference>